<dbReference type="STRING" id="635013.TherJR_1786"/>
<keyword evidence="14" id="KW-1185">Reference proteome</keyword>
<keyword evidence="5 10" id="KW-0547">Nucleotide-binding</keyword>
<organism evidence="13 14">
    <name type="scientific">Thermincola potens (strain JR)</name>
    <dbReference type="NCBI Taxonomy" id="635013"/>
    <lineage>
        <taxon>Bacteria</taxon>
        <taxon>Bacillati</taxon>
        <taxon>Bacillota</taxon>
        <taxon>Clostridia</taxon>
        <taxon>Eubacteriales</taxon>
        <taxon>Thermincolaceae</taxon>
        <taxon>Thermincola</taxon>
    </lineage>
</organism>
<dbReference type="InterPro" id="IPR027417">
    <property type="entry name" value="P-loop_NTPase"/>
</dbReference>
<dbReference type="Pfam" id="PF03193">
    <property type="entry name" value="RsgA_GTPase"/>
    <property type="match status" value="1"/>
</dbReference>
<dbReference type="CDD" id="cd01854">
    <property type="entry name" value="YjeQ_EngC"/>
    <property type="match status" value="1"/>
</dbReference>
<evidence type="ECO:0000256" key="2">
    <source>
        <dbReference type="ARBA" id="ARBA00022517"/>
    </source>
</evidence>
<dbReference type="InterPro" id="IPR010914">
    <property type="entry name" value="RsgA_GTPase_dom"/>
</dbReference>
<proteinExistence type="inferred from homology"/>
<dbReference type="GO" id="GO:0005525">
    <property type="term" value="F:GTP binding"/>
    <property type="evidence" value="ECO:0007669"/>
    <property type="project" value="UniProtKB-UniRule"/>
</dbReference>
<dbReference type="InterPro" id="IPR012340">
    <property type="entry name" value="NA-bd_OB-fold"/>
</dbReference>
<dbReference type="InterPro" id="IPR004881">
    <property type="entry name" value="Ribosome_biogen_GTPase_RsgA"/>
</dbReference>
<reference evidence="13 14" key="1">
    <citation type="submission" date="2010-05" db="EMBL/GenBank/DDBJ databases">
        <title>Complete sequence of Thermincola sp. JR.</title>
        <authorList>
            <consortium name="US DOE Joint Genome Institute"/>
            <person name="Lucas S."/>
            <person name="Copeland A."/>
            <person name="Lapidus A."/>
            <person name="Cheng J.-F."/>
            <person name="Bruce D."/>
            <person name="Goodwin L."/>
            <person name="Pitluck S."/>
            <person name="Chertkov O."/>
            <person name="Detter J.C."/>
            <person name="Han C."/>
            <person name="Tapia R."/>
            <person name="Land M."/>
            <person name="Hauser L."/>
            <person name="Kyrpides N."/>
            <person name="Mikhailova N."/>
            <person name="Hazen T.C."/>
            <person name="Woyke T."/>
        </authorList>
    </citation>
    <scope>NUCLEOTIDE SEQUENCE [LARGE SCALE GENOMIC DNA]</scope>
    <source>
        <strain evidence="13 14">JR</strain>
    </source>
</reference>
<dbReference type="GO" id="GO:0042274">
    <property type="term" value="P:ribosomal small subunit biogenesis"/>
    <property type="evidence" value="ECO:0007669"/>
    <property type="project" value="UniProtKB-UniRule"/>
</dbReference>
<feature type="binding site" evidence="10">
    <location>
        <position position="245"/>
    </location>
    <ligand>
        <name>Zn(2+)</name>
        <dbReference type="ChEBI" id="CHEBI:29105"/>
    </ligand>
</feature>
<dbReference type="OrthoDB" id="9809485at2"/>
<feature type="domain" description="CP-type G" evidence="12">
    <location>
        <begin position="63"/>
        <end position="221"/>
    </location>
</feature>
<dbReference type="GO" id="GO:0005737">
    <property type="term" value="C:cytoplasm"/>
    <property type="evidence" value="ECO:0007669"/>
    <property type="project" value="UniProtKB-SubCell"/>
</dbReference>
<evidence type="ECO:0000256" key="4">
    <source>
        <dbReference type="ARBA" id="ARBA00022730"/>
    </source>
</evidence>
<feature type="binding site" evidence="10">
    <location>
        <position position="252"/>
    </location>
    <ligand>
        <name>Zn(2+)</name>
        <dbReference type="ChEBI" id="CHEBI:29105"/>
    </ligand>
</feature>
<comment type="similarity">
    <text evidence="10">Belongs to the TRAFAC class YlqF/YawG GTPase family. RsgA subfamily.</text>
</comment>
<keyword evidence="8 10" id="KW-0694">RNA-binding</keyword>
<keyword evidence="6 10" id="KW-0378">Hydrolase</keyword>
<feature type="binding site" evidence="10">
    <location>
        <begin position="163"/>
        <end position="171"/>
    </location>
    <ligand>
        <name>GTP</name>
        <dbReference type="ChEBI" id="CHEBI:37565"/>
    </ligand>
</feature>
<dbReference type="EC" id="3.6.1.-" evidence="10"/>
<dbReference type="Gene3D" id="1.10.40.50">
    <property type="entry name" value="Probable gtpase engc, domain 3"/>
    <property type="match status" value="1"/>
</dbReference>
<comment type="subcellular location">
    <subcellularLocation>
        <location evidence="10">Cytoplasm</location>
    </subcellularLocation>
</comment>
<feature type="binding site" evidence="10">
    <location>
        <position position="258"/>
    </location>
    <ligand>
        <name>Zn(2+)</name>
        <dbReference type="ChEBI" id="CHEBI:29105"/>
    </ligand>
</feature>
<dbReference type="EMBL" id="CP002028">
    <property type="protein sequence ID" value="ADG82635.1"/>
    <property type="molecule type" value="Genomic_DNA"/>
</dbReference>
<dbReference type="RefSeq" id="WP_013120647.1">
    <property type="nucleotide sequence ID" value="NC_014152.1"/>
</dbReference>
<evidence type="ECO:0000256" key="10">
    <source>
        <dbReference type="HAMAP-Rule" id="MF_01820"/>
    </source>
</evidence>
<dbReference type="GO" id="GO:0046872">
    <property type="term" value="F:metal ion binding"/>
    <property type="evidence" value="ECO:0007669"/>
    <property type="project" value="UniProtKB-KW"/>
</dbReference>
<keyword evidence="1 10" id="KW-0963">Cytoplasm</keyword>
<evidence type="ECO:0000256" key="5">
    <source>
        <dbReference type="ARBA" id="ARBA00022741"/>
    </source>
</evidence>
<dbReference type="Gene3D" id="3.40.50.300">
    <property type="entry name" value="P-loop containing nucleotide triphosphate hydrolases"/>
    <property type="match status" value="1"/>
</dbReference>
<evidence type="ECO:0000256" key="6">
    <source>
        <dbReference type="ARBA" id="ARBA00022801"/>
    </source>
</evidence>
<accession>D5X7R5</accession>
<evidence type="ECO:0000259" key="11">
    <source>
        <dbReference type="PROSITE" id="PS50936"/>
    </source>
</evidence>
<dbReference type="GO" id="GO:0003924">
    <property type="term" value="F:GTPase activity"/>
    <property type="evidence" value="ECO:0007669"/>
    <property type="project" value="UniProtKB-UniRule"/>
</dbReference>
<evidence type="ECO:0000256" key="3">
    <source>
        <dbReference type="ARBA" id="ARBA00022723"/>
    </source>
</evidence>
<comment type="cofactor">
    <cofactor evidence="10">
        <name>Zn(2+)</name>
        <dbReference type="ChEBI" id="CHEBI:29105"/>
    </cofactor>
    <text evidence="10">Binds 1 zinc ion per subunit.</text>
</comment>
<evidence type="ECO:0000313" key="13">
    <source>
        <dbReference type="EMBL" id="ADG82635.1"/>
    </source>
</evidence>
<evidence type="ECO:0000259" key="12">
    <source>
        <dbReference type="PROSITE" id="PS51721"/>
    </source>
</evidence>
<evidence type="ECO:0000256" key="8">
    <source>
        <dbReference type="ARBA" id="ARBA00022884"/>
    </source>
</evidence>
<protein>
    <recommendedName>
        <fullName evidence="10">Small ribosomal subunit biogenesis GTPase RsgA</fullName>
        <ecNumber evidence="10">3.6.1.-</ecNumber>
    </recommendedName>
</protein>
<evidence type="ECO:0000256" key="1">
    <source>
        <dbReference type="ARBA" id="ARBA00022490"/>
    </source>
</evidence>
<keyword evidence="3 10" id="KW-0479">Metal-binding</keyword>
<dbReference type="HAMAP" id="MF_01820">
    <property type="entry name" value="GTPase_RsgA"/>
    <property type="match status" value="1"/>
</dbReference>
<gene>
    <name evidence="10" type="primary">rsgA</name>
    <name evidence="13" type="ordered locus">TherJR_1786</name>
</gene>
<dbReference type="PROSITE" id="PS51721">
    <property type="entry name" value="G_CP"/>
    <property type="match status" value="1"/>
</dbReference>
<dbReference type="Proteomes" id="UP000002377">
    <property type="component" value="Chromosome"/>
</dbReference>
<dbReference type="PANTHER" id="PTHR32120">
    <property type="entry name" value="SMALL RIBOSOMAL SUBUNIT BIOGENESIS GTPASE RSGA"/>
    <property type="match status" value="1"/>
</dbReference>
<feature type="binding site" evidence="10">
    <location>
        <begin position="112"/>
        <end position="115"/>
    </location>
    <ligand>
        <name>GTP</name>
        <dbReference type="ChEBI" id="CHEBI:37565"/>
    </ligand>
</feature>
<dbReference type="NCBIfam" id="TIGR00157">
    <property type="entry name" value="ribosome small subunit-dependent GTPase A"/>
    <property type="match status" value="1"/>
</dbReference>
<evidence type="ECO:0000313" key="14">
    <source>
        <dbReference type="Proteomes" id="UP000002377"/>
    </source>
</evidence>
<evidence type="ECO:0000256" key="9">
    <source>
        <dbReference type="ARBA" id="ARBA00023134"/>
    </source>
</evidence>
<dbReference type="SUPFAM" id="SSF52540">
    <property type="entry name" value="P-loop containing nucleoside triphosphate hydrolases"/>
    <property type="match status" value="1"/>
</dbReference>
<name>D5X7R5_THEPJ</name>
<dbReference type="HOGENOM" id="CLU_033617_2_1_9"/>
<dbReference type="CDD" id="cd04466">
    <property type="entry name" value="S1_YloQ_GTPase"/>
    <property type="match status" value="1"/>
</dbReference>
<comment type="subunit">
    <text evidence="10">Monomer. Associates with 30S ribosomal subunit, binds 16S rRNA.</text>
</comment>
<dbReference type="InterPro" id="IPR030378">
    <property type="entry name" value="G_CP_dom"/>
</dbReference>
<keyword evidence="4 10" id="KW-0699">rRNA-binding</keyword>
<evidence type="ECO:0000256" key="7">
    <source>
        <dbReference type="ARBA" id="ARBA00022833"/>
    </source>
</evidence>
<feature type="binding site" evidence="10">
    <location>
        <position position="250"/>
    </location>
    <ligand>
        <name>Zn(2+)</name>
        <dbReference type="ChEBI" id="CHEBI:29105"/>
    </ligand>
</feature>
<dbReference type="PROSITE" id="PS50936">
    <property type="entry name" value="ENGC_GTPASE"/>
    <property type="match status" value="1"/>
</dbReference>
<dbReference type="GO" id="GO:0019843">
    <property type="term" value="F:rRNA binding"/>
    <property type="evidence" value="ECO:0007669"/>
    <property type="project" value="UniProtKB-KW"/>
</dbReference>
<keyword evidence="9 10" id="KW-0342">GTP-binding</keyword>
<keyword evidence="2 10" id="KW-0690">Ribosome biogenesis</keyword>
<dbReference type="eggNOG" id="COG1162">
    <property type="taxonomic scope" value="Bacteria"/>
</dbReference>
<keyword evidence="7 10" id="KW-0862">Zinc</keyword>
<dbReference type="Gene3D" id="2.40.50.140">
    <property type="entry name" value="Nucleic acid-binding proteins"/>
    <property type="match status" value="1"/>
</dbReference>
<dbReference type="SUPFAM" id="SSF50249">
    <property type="entry name" value="Nucleic acid-binding proteins"/>
    <property type="match status" value="1"/>
</dbReference>
<dbReference type="AlphaFoldDB" id="D5X7R5"/>
<dbReference type="KEGG" id="tjr:TherJR_1786"/>
<dbReference type="InterPro" id="IPR031944">
    <property type="entry name" value="RsgA_N"/>
</dbReference>
<feature type="domain" description="EngC GTPase" evidence="11">
    <location>
        <begin position="72"/>
        <end position="219"/>
    </location>
</feature>
<sequence>MIEGVVIKGYSGHYYVKYKGKIWECSLRGRFRLENKPALAGDRVVVRETGKGKGVIEEILPRVSELARPPIANVEMVVIVMAAKDPAINRELLDRMLVMAEYEGLEAVICINKCDLVDLDFPQLLKNTYGKAGYRVILTSTVTGMGIEDLRSWLAGRISVIAGPSGAGKSSLLNAVQPGLMLKTGKVSAKIGRGKHTTRHVELLELEVEGFVADTPGFSSLNLPEMETENLAACFPEFASYEGACKFNGCLHLAEPQCAVKNAVAQGLIDKSRYRSYEAFMKELEGRKRRY</sequence>
<comment type="function">
    <text evidence="10">One of several proteins that assist in the late maturation steps of the functional core of the 30S ribosomal subunit. Helps release RbfA from mature subunits. May play a role in the assembly of ribosomal proteins into the subunit. Circularly permuted GTPase that catalyzes slow GTP hydrolysis, GTPase activity is stimulated by the 30S ribosomal subunit.</text>
</comment>
<dbReference type="Pfam" id="PF16745">
    <property type="entry name" value="RsgA_N"/>
    <property type="match status" value="1"/>
</dbReference>
<dbReference type="PANTHER" id="PTHR32120:SF11">
    <property type="entry name" value="SMALL RIBOSOMAL SUBUNIT BIOGENESIS GTPASE RSGA 1, MITOCHONDRIAL-RELATED"/>
    <property type="match status" value="1"/>
</dbReference>